<reference evidence="12" key="1">
    <citation type="submission" date="2022-08" db="EMBL/GenBank/DDBJ databases">
        <title>Novel sulphate-reducing endosymbionts in the free-living metamonad Anaeramoeba.</title>
        <authorList>
            <person name="Jerlstrom-Hultqvist J."/>
            <person name="Cepicka I."/>
            <person name="Gallot-Lavallee L."/>
            <person name="Salas-Leiva D."/>
            <person name="Curtis B.A."/>
            <person name="Zahonova K."/>
            <person name="Pipaliya S."/>
            <person name="Dacks J."/>
            <person name="Roger A.J."/>
        </authorList>
    </citation>
    <scope>NUCLEOTIDE SEQUENCE</scope>
    <source>
        <strain evidence="12">Busselton2</strain>
    </source>
</reference>
<dbReference type="Gene3D" id="2.60.40.1230">
    <property type="match status" value="1"/>
</dbReference>
<evidence type="ECO:0000256" key="10">
    <source>
        <dbReference type="SAM" id="MobiDB-lite"/>
    </source>
</evidence>
<dbReference type="PROSITE" id="PS50180">
    <property type="entry name" value="GAE"/>
    <property type="match status" value="1"/>
</dbReference>
<dbReference type="Gene3D" id="1.25.10.10">
    <property type="entry name" value="Leucine-rich Repeat Variant"/>
    <property type="match status" value="1"/>
</dbReference>
<dbReference type="InterPro" id="IPR008152">
    <property type="entry name" value="Clathrin_a/b/g-adaptin_app_Ig"/>
</dbReference>
<dbReference type="AlphaFoldDB" id="A0AAV7YQ22"/>
<gene>
    <name evidence="12" type="ORF">M0812_23060</name>
</gene>
<dbReference type="InterPro" id="IPR002553">
    <property type="entry name" value="Clathrin/coatomer_adapt-like_N"/>
</dbReference>
<dbReference type="InterPro" id="IPR017107">
    <property type="entry name" value="AP1_complex_gsu"/>
</dbReference>
<evidence type="ECO:0000256" key="1">
    <source>
        <dbReference type="ARBA" id="ARBA00004156"/>
    </source>
</evidence>
<dbReference type="Proteomes" id="UP001146793">
    <property type="component" value="Unassembled WGS sequence"/>
</dbReference>
<feature type="compositionally biased region" description="Low complexity" evidence="10">
    <location>
        <begin position="610"/>
        <end position="627"/>
    </location>
</feature>
<comment type="subcellular location">
    <subcellularLocation>
        <location evidence="1">Cytoplasmic vesicle membrane</location>
    </subcellularLocation>
    <subcellularLocation>
        <location evidence="2">Golgi apparatus</location>
    </subcellularLocation>
</comment>
<dbReference type="InterPro" id="IPR050840">
    <property type="entry name" value="Adaptor_Complx_Large_Subunit"/>
</dbReference>
<evidence type="ECO:0000256" key="2">
    <source>
        <dbReference type="ARBA" id="ARBA00004555"/>
    </source>
</evidence>
<feature type="region of interest" description="Disordered" evidence="10">
    <location>
        <begin position="593"/>
        <end position="628"/>
    </location>
</feature>
<evidence type="ECO:0000256" key="4">
    <source>
        <dbReference type="ARBA" id="ARBA00022448"/>
    </source>
</evidence>
<keyword evidence="5 9" id="KW-0653">Protein transport</keyword>
<dbReference type="InterPro" id="IPR011989">
    <property type="entry name" value="ARM-like"/>
</dbReference>
<dbReference type="PANTHER" id="PTHR22780">
    <property type="entry name" value="ADAPTIN, ALPHA/GAMMA/EPSILON"/>
    <property type="match status" value="1"/>
</dbReference>
<dbReference type="SUPFAM" id="SSF49348">
    <property type="entry name" value="Clathrin adaptor appendage domain"/>
    <property type="match status" value="1"/>
</dbReference>
<dbReference type="InterPro" id="IPR013041">
    <property type="entry name" value="Clathrin_app_Ig-like_sf"/>
</dbReference>
<dbReference type="Pfam" id="PF02883">
    <property type="entry name" value="Alpha_adaptinC2"/>
    <property type="match status" value="1"/>
</dbReference>
<evidence type="ECO:0000256" key="5">
    <source>
        <dbReference type="ARBA" id="ARBA00022927"/>
    </source>
</evidence>
<evidence type="ECO:0000256" key="8">
    <source>
        <dbReference type="ARBA" id="ARBA00023329"/>
    </source>
</evidence>
<dbReference type="GO" id="GO:0016192">
    <property type="term" value="P:vesicle-mediated transport"/>
    <property type="evidence" value="ECO:0007669"/>
    <property type="project" value="InterPro"/>
</dbReference>
<evidence type="ECO:0000256" key="7">
    <source>
        <dbReference type="ARBA" id="ARBA00023136"/>
    </source>
</evidence>
<evidence type="ECO:0000313" key="12">
    <source>
        <dbReference type="EMBL" id="KAJ3430060.1"/>
    </source>
</evidence>
<evidence type="ECO:0000313" key="13">
    <source>
        <dbReference type="Proteomes" id="UP001146793"/>
    </source>
</evidence>
<keyword evidence="7 9" id="KW-0472">Membrane</keyword>
<comment type="similarity">
    <text evidence="3 9">Belongs to the adaptor complexes large subunit family.</text>
</comment>
<dbReference type="GO" id="GO:0030121">
    <property type="term" value="C:AP-1 adaptor complex"/>
    <property type="evidence" value="ECO:0007669"/>
    <property type="project" value="InterPro"/>
</dbReference>
<evidence type="ECO:0000256" key="9">
    <source>
        <dbReference type="PIRNR" id="PIRNR037094"/>
    </source>
</evidence>
<protein>
    <recommendedName>
        <fullName evidence="9">AP-1 complex subunit gamma</fullName>
    </recommendedName>
</protein>
<feature type="compositionally biased region" description="Polar residues" evidence="10">
    <location>
        <begin position="598"/>
        <end position="609"/>
    </location>
</feature>
<keyword evidence="4 9" id="KW-0813">Transport</keyword>
<dbReference type="InterPro" id="IPR016024">
    <property type="entry name" value="ARM-type_fold"/>
</dbReference>
<evidence type="ECO:0000256" key="6">
    <source>
        <dbReference type="ARBA" id="ARBA00023034"/>
    </source>
</evidence>
<evidence type="ECO:0000259" key="11">
    <source>
        <dbReference type="PROSITE" id="PS50180"/>
    </source>
</evidence>
<dbReference type="SMART" id="SM00809">
    <property type="entry name" value="Alpha_adaptinC2"/>
    <property type="match status" value="1"/>
</dbReference>
<dbReference type="EMBL" id="JANTQA010000051">
    <property type="protein sequence ID" value="KAJ3430060.1"/>
    <property type="molecule type" value="Genomic_DNA"/>
</dbReference>
<feature type="domain" description="GAE" evidence="11">
    <location>
        <begin position="798"/>
        <end position="916"/>
    </location>
</feature>
<keyword evidence="8 9" id="KW-0968">Cytoplasmic vesicle</keyword>
<organism evidence="12 13">
    <name type="scientific">Anaeramoeba flamelloides</name>
    <dbReference type="NCBI Taxonomy" id="1746091"/>
    <lineage>
        <taxon>Eukaryota</taxon>
        <taxon>Metamonada</taxon>
        <taxon>Anaeramoebidae</taxon>
        <taxon>Anaeramoeba</taxon>
    </lineage>
</organism>
<dbReference type="InterPro" id="IPR008153">
    <property type="entry name" value="GAE_dom"/>
</dbReference>
<comment type="caution">
    <text evidence="12">The sequence shown here is derived from an EMBL/GenBank/DDBJ whole genome shotgun (WGS) entry which is preliminary data.</text>
</comment>
<evidence type="ECO:0000256" key="3">
    <source>
        <dbReference type="ARBA" id="ARBA00006613"/>
    </source>
</evidence>
<name>A0AAV7YQ22_9EUKA</name>
<sequence length="919" mass="103166">MSLKLHDLITKVRESSTTSSTREIISQECVQIRNAFRKEDTKNRPRNISKLIYIDFLGFPTDFGQVECLKLIAQPSYVCKRIGYLGLSVLLTENEEVLFMSTNIIRSDLASENKFIVALALSSLGNIGSVEMLRDLAPEVEKLLKSQAAYIRKKAALTAIRTIRFVPETVDRFVGCVKSLLSDKNHGVVLGGLQLLVEILKIEPKTISEFRKLVPGLLRMLKSLVDAGYAPEYDFEGVTDPFLQVYILKLLRILGQDSKKYSNQMIDILTQVGTSSGLNKNVENCILYESVSTILTIDSPNRLRVTAINTLSKFLTGKDNNMKYVALNTLLKGVNKDSKSLKRHRKVIVKCLRDKDISIRRRALDLVFGIMNKKNVKELTQELLDCLPKAEHDFRFDITAKVCTAIERFSPDDQWQIDTLVQVLTIGGQYIRDDVIAIMTHVTGRNRGLQYYASKKLYNSLLDDRYRNQKFIQVAAWVIGEFGDILLKKSIEENEPIDPSQIIDLCQIIITSSRNEDLTKYFVLNTLIKLSTRIEGYNEPIKEIIKPFMKHVNIEIQQRACEYFRLFEDKELLVFSFDRIPVKDDNLETQKIEEIEENSNQNRNTNTKVQENSNNQLSPNNNNNQNKNKQEENELNLMGSNINISQNQTQESSSIENLLQLDFSNNNNQNVNKQTTNTQNQQSNQSTEDFLSDIFGTNNNPNRSVNNTQNIQNNNIQNVMDLLGTGKGNGTGMGRGNGFGMGKGNGTGMGRGNGAGMERGNGTGMGRGNGTGMGRGNGTGMGRGNGIGMGRGNVNSQKKNPSAVIYNQDGLKIQMNFKLVSVNGTPAAMIQSTFTNSTQTQMTGLFFQVAVPKHLQVQMAPPSSKIIPPNNNGKVTQTFRIIKKQNIKTKLTMMTRIQFKINGMPISKQQEVKNLPLIF</sequence>
<dbReference type="Pfam" id="PF01602">
    <property type="entry name" value="Adaptin_N"/>
    <property type="match status" value="1"/>
</dbReference>
<keyword evidence="6 9" id="KW-0333">Golgi apparatus</keyword>
<dbReference type="GO" id="GO:0006886">
    <property type="term" value="P:intracellular protein transport"/>
    <property type="evidence" value="ECO:0007669"/>
    <property type="project" value="UniProtKB-UniRule"/>
</dbReference>
<feature type="region of interest" description="Disordered" evidence="10">
    <location>
        <begin position="665"/>
        <end position="687"/>
    </location>
</feature>
<accession>A0AAV7YQ22</accession>
<dbReference type="SUPFAM" id="SSF48371">
    <property type="entry name" value="ARM repeat"/>
    <property type="match status" value="1"/>
</dbReference>
<proteinExistence type="inferred from homology"/>
<dbReference type="PIRSF" id="PIRSF037094">
    <property type="entry name" value="AP1_complex_gamma"/>
    <property type="match status" value="1"/>
</dbReference>